<dbReference type="AlphaFoldDB" id="A0AAV2VKS9"/>
<evidence type="ECO:0000256" key="1">
    <source>
        <dbReference type="SAM" id="Phobius"/>
    </source>
</evidence>
<organism evidence="3 4">
    <name type="scientific">Vibrio nigripulchritudo SOn1</name>
    <dbReference type="NCBI Taxonomy" id="1238450"/>
    <lineage>
        <taxon>Bacteria</taxon>
        <taxon>Pseudomonadati</taxon>
        <taxon>Pseudomonadota</taxon>
        <taxon>Gammaproteobacteria</taxon>
        <taxon>Vibrionales</taxon>
        <taxon>Vibrionaceae</taxon>
        <taxon>Vibrio</taxon>
    </lineage>
</organism>
<feature type="transmembrane region" description="Helical" evidence="1">
    <location>
        <begin position="7"/>
        <end position="27"/>
    </location>
</feature>
<dbReference type="InterPro" id="IPR009936">
    <property type="entry name" value="DUF1468"/>
</dbReference>
<reference evidence="3 4" key="1">
    <citation type="journal article" date="2013" name="ISME J.">
        <title>Comparative genomics of pathogenic lineages of Vibrio nigripulchritudo identifies virulence-associated traits.</title>
        <authorList>
            <person name="Goudenege D."/>
            <person name="Labreuche Y."/>
            <person name="Krin E."/>
            <person name="Ansquer D."/>
            <person name="Mangenot S."/>
            <person name="Calteau A."/>
            <person name="Medigue C."/>
            <person name="Mazel D."/>
            <person name="Polz M.F."/>
            <person name="Le Roux F."/>
        </authorList>
    </citation>
    <scope>NUCLEOTIDE SEQUENCE [LARGE SCALE GENOMIC DNA]</scope>
    <source>
        <strain evidence="3 4">SOn1</strain>
    </source>
</reference>
<sequence>MLKRIHAEIMVIAFFVALTAIVFQQIYTSMTEQGIASGGAYDNAAAYPKALASLIIVLLVIQAFISKATRSQSSETRWRELIKPGVLVCLFAGYLIGLQVVGYHLATPIMLASILFLTGVRHIWSAVIFALASSLLFAFFFEKFLKVVLPGGLWQLNVAW</sequence>
<keyword evidence="1" id="KW-0472">Membrane</keyword>
<feature type="transmembrane region" description="Helical" evidence="1">
    <location>
        <begin position="86"/>
        <end position="117"/>
    </location>
</feature>
<evidence type="ECO:0000313" key="4">
    <source>
        <dbReference type="Proteomes" id="UP000018211"/>
    </source>
</evidence>
<keyword evidence="1" id="KW-0812">Transmembrane</keyword>
<feature type="transmembrane region" description="Helical" evidence="1">
    <location>
        <begin position="47"/>
        <end position="65"/>
    </location>
</feature>
<protein>
    <recommendedName>
        <fullName evidence="2">DUF1468 domain-containing protein</fullName>
    </recommendedName>
</protein>
<dbReference type="Proteomes" id="UP000018211">
    <property type="component" value="Unassembled WGS sequence"/>
</dbReference>
<proteinExistence type="predicted"/>
<name>A0AAV2VKS9_9VIBR</name>
<gene>
    <name evidence="3" type="ORF">VIBNISOn1_1360002</name>
</gene>
<dbReference type="Pfam" id="PF07331">
    <property type="entry name" value="TctB"/>
    <property type="match status" value="1"/>
</dbReference>
<evidence type="ECO:0000259" key="2">
    <source>
        <dbReference type="Pfam" id="PF07331"/>
    </source>
</evidence>
<feature type="domain" description="DUF1468" evidence="2">
    <location>
        <begin position="12"/>
        <end position="150"/>
    </location>
</feature>
<comment type="caution">
    <text evidence="3">The sequence shown here is derived from an EMBL/GenBank/DDBJ whole genome shotgun (WGS) entry which is preliminary data.</text>
</comment>
<feature type="transmembrane region" description="Helical" evidence="1">
    <location>
        <begin position="123"/>
        <end position="141"/>
    </location>
</feature>
<evidence type="ECO:0000313" key="3">
    <source>
        <dbReference type="EMBL" id="CCO45093.1"/>
    </source>
</evidence>
<keyword evidence="1" id="KW-1133">Transmembrane helix</keyword>
<accession>A0AAV2VKS9</accession>
<dbReference type="RefSeq" id="WP_022610703.1">
    <property type="nucleotide sequence ID" value="NZ_LK391965.1"/>
</dbReference>
<dbReference type="EMBL" id="CAOF01000042">
    <property type="protein sequence ID" value="CCO45093.1"/>
    <property type="molecule type" value="Genomic_DNA"/>
</dbReference>